<accession>A0A179BMW7</accession>
<protein>
    <submittedName>
        <fullName evidence="3">Addiction module toxin RelE</fullName>
    </submittedName>
</protein>
<dbReference type="SUPFAM" id="SSF143011">
    <property type="entry name" value="RelE-like"/>
    <property type="match status" value="1"/>
</dbReference>
<evidence type="ECO:0000256" key="2">
    <source>
        <dbReference type="ARBA" id="ARBA00022649"/>
    </source>
</evidence>
<evidence type="ECO:0000256" key="1">
    <source>
        <dbReference type="ARBA" id="ARBA00006226"/>
    </source>
</evidence>
<dbReference type="PANTHER" id="PTHR35601">
    <property type="entry name" value="TOXIN RELE"/>
    <property type="match status" value="1"/>
</dbReference>
<dbReference type="InterPro" id="IPR007712">
    <property type="entry name" value="RelE/ParE_toxin"/>
</dbReference>
<sequence length="89" mass="10493">MVWRIEYAESVQKDVRKIDAQERKRIRDFIEVKVANLENPRSLGKPLSGGLSGLWRYRVGSFRIVANIEDRDVRILVVKIAHRKEAYRQ</sequence>
<proteinExistence type="inferred from homology"/>
<dbReference type="EMBL" id="LVXZ01000035">
    <property type="protein sequence ID" value="OAP92673.1"/>
    <property type="molecule type" value="Genomic_DNA"/>
</dbReference>
<dbReference type="AlphaFoldDB" id="A0A179BMW7"/>
<dbReference type="OrthoDB" id="5570653at2"/>
<name>A0A179BMW7_ACIFR</name>
<dbReference type="Gene3D" id="3.30.2310.20">
    <property type="entry name" value="RelE-like"/>
    <property type="match status" value="1"/>
</dbReference>
<dbReference type="PANTHER" id="PTHR35601:SF1">
    <property type="entry name" value="TOXIN RELE"/>
    <property type="match status" value="1"/>
</dbReference>
<comment type="similarity">
    <text evidence="1">Belongs to the RelE toxin family.</text>
</comment>
<evidence type="ECO:0000313" key="4">
    <source>
        <dbReference type="Proteomes" id="UP000078302"/>
    </source>
</evidence>
<dbReference type="NCBIfam" id="TIGR02385">
    <property type="entry name" value="RelE_StbE"/>
    <property type="match status" value="1"/>
</dbReference>
<keyword evidence="2" id="KW-1277">Toxin-antitoxin system</keyword>
<dbReference type="Pfam" id="PF05016">
    <property type="entry name" value="ParE_toxin"/>
    <property type="match status" value="1"/>
</dbReference>
<evidence type="ECO:0000313" key="3">
    <source>
        <dbReference type="EMBL" id="OAP92673.1"/>
    </source>
</evidence>
<dbReference type="InterPro" id="IPR035093">
    <property type="entry name" value="RelE/ParE_toxin_dom_sf"/>
</dbReference>
<dbReference type="Proteomes" id="UP000078302">
    <property type="component" value="Unassembled WGS sequence"/>
</dbReference>
<gene>
    <name evidence="3" type="ORF">A4H96_03475</name>
</gene>
<reference evidence="3 4" key="1">
    <citation type="submission" date="2016-04" db="EMBL/GenBank/DDBJ databases">
        <title>Acidithiobacillus ferrooxidans genome sequencing and assembly.</title>
        <authorList>
            <person name="Zhou Z."/>
        </authorList>
    </citation>
    <scope>NUCLEOTIDE SEQUENCE [LARGE SCALE GENOMIC DNA]</scope>
    <source>
        <strain evidence="3 4">BY0502</strain>
    </source>
</reference>
<keyword evidence="4" id="KW-1185">Reference proteome</keyword>
<comment type="caution">
    <text evidence="3">The sequence shown here is derived from an EMBL/GenBank/DDBJ whole genome shotgun (WGS) entry which is preliminary data.</text>
</comment>
<organism evidence="3 4">
    <name type="scientific">Acidithiobacillus ferrooxidans</name>
    <name type="common">Thiobacillus ferrooxidans</name>
    <dbReference type="NCBI Taxonomy" id="920"/>
    <lineage>
        <taxon>Bacteria</taxon>
        <taxon>Pseudomonadati</taxon>
        <taxon>Pseudomonadota</taxon>
        <taxon>Acidithiobacillia</taxon>
        <taxon>Acidithiobacillales</taxon>
        <taxon>Acidithiobacillaceae</taxon>
        <taxon>Acidithiobacillus</taxon>
    </lineage>
</organism>
<dbReference type="RefSeq" id="WP_064218307.1">
    <property type="nucleotide sequence ID" value="NZ_LVXZ01000035.1"/>
</dbReference>